<dbReference type="GO" id="GO:0016616">
    <property type="term" value="F:oxidoreductase activity, acting on the CH-OH group of donors, NAD or NADP as acceptor"/>
    <property type="evidence" value="ECO:0007669"/>
    <property type="project" value="UniProtKB-ARBA"/>
</dbReference>
<dbReference type="InterPro" id="IPR020904">
    <property type="entry name" value="Sc_DH/Rdtase_CS"/>
</dbReference>
<dbReference type="SMART" id="SM00822">
    <property type="entry name" value="PKS_KR"/>
    <property type="match status" value="1"/>
</dbReference>
<organism evidence="6 7">
    <name type="scientific">Beauveria bassiana D1-5</name>
    <dbReference type="NCBI Taxonomy" id="1245745"/>
    <lineage>
        <taxon>Eukaryota</taxon>
        <taxon>Fungi</taxon>
        <taxon>Dikarya</taxon>
        <taxon>Ascomycota</taxon>
        <taxon>Pezizomycotina</taxon>
        <taxon>Sordariomycetes</taxon>
        <taxon>Hypocreomycetidae</taxon>
        <taxon>Hypocreales</taxon>
        <taxon>Cordycipitaceae</taxon>
        <taxon>Beauveria</taxon>
    </lineage>
</organism>
<dbReference type="EMBL" id="ANFO01000232">
    <property type="protein sequence ID" value="KGQ11222.1"/>
    <property type="molecule type" value="Genomic_DNA"/>
</dbReference>
<keyword evidence="3" id="KW-0560">Oxidoreductase</keyword>
<dbReference type="SUPFAM" id="SSF51735">
    <property type="entry name" value="NAD(P)-binding Rossmann-fold domains"/>
    <property type="match status" value="1"/>
</dbReference>
<keyword evidence="2" id="KW-0521">NADP</keyword>
<dbReference type="HOGENOM" id="CLU_010194_2_10_1"/>
<dbReference type="Pfam" id="PF00106">
    <property type="entry name" value="adh_short"/>
    <property type="match status" value="1"/>
</dbReference>
<comment type="caution">
    <text evidence="6">The sequence shown here is derived from an EMBL/GenBank/DDBJ whole genome shotgun (WGS) entry which is preliminary data.</text>
</comment>
<dbReference type="PRINTS" id="PR00080">
    <property type="entry name" value="SDRFAMILY"/>
</dbReference>
<gene>
    <name evidence="6" type="ORF">BBAD15_g3052</name>
</gene>
<evidence type="ECO:0000313" key="6">
    <source>
        <dbReference type="EMBL" id="KGQ11222.1"/>
    </source>
</evidence>
<sequence length="257" mass="27713">MSSTKNSDGGDMVQGIENKVVVITGASSGLGEALARRLVKDGAKLVLGARRLERLKKLAQDLNLNPEAAVQTDVTQPEQVQALVDKAVALYGRVDVMVNNAGLMPHSLLERKKFDDWNAMIDVNLKGVLYGIAAALPYMQRQKSGHIINTSSVAGHKVRPGSAVYAATKTAVRVISEGLRQEVKPYNIRTTIISPGAVESELVASITEADVAANIQQFYDDVAISAESFASVVAFAISQPEEVDINEILFRPTRQEL</sequence>
<accession>A0A0A2VXZ6</accession>
<dbReference type="PANTHER" id="PTHR43115">
    <property type="entry name" value="DEHYDROGENASE/REDUCTASE SDR FAMILY MEMBER 11"/>
    <property type="match status" value="1"/>
</dbReference>
<dbReference type="Proteomes" id="UP000030106">
    <property type="component" value="Unassembled WGS sequence"/>
</dbReference>
<dbReference type="PROSITE" id="PS00061">
    <property type="entry name" value="ADH_SHORT"/>
    <property type="match status" value="1"/>
</dbReference>
<name>A0A0A2VXZ6_BEABA</name>
<evidence type="ECO:0000256" key="1">
    <source>
        <dbReference type="ARBA" id="ARBA00006484"/>
    </source>
</evidence>
<proteinExistence type="inferred from homology"/>
<protein>
    <submittedName>
        <fullName evidence="6">Putative oxidoreductase</fullName>
    </submittedName>
</protein>
<evidence type="ECO:0000256" key="3">
    <source>
        <dbReference type="ARBA" id="ARBA00023002"/>
    </source>
</evidence>
<dbReference type="PRINTS" id="PR00081">
    <property type="entry name" value="GDHRDH"/>
</dbReference>
<evidence type="ECO:0000256" key="2">
    <source>
        <dbReference type="ARBA" id="ARBA00022857"/>
    </source>
</evidence>
<dbReference type="FunFam" id="3.40.50.720:FF:000047">
    <property type="entry name" value="NADP-dependent L-serine/L-allo-threonine dehydrogenase"/>
    <property type="match status" value="1"/>
</dbReference>
<dbReference type="InterPro" id="IPR002347">
    <property type="entry name" value="SDR_fam"/>
</dbReference>
<dbReference type="STRING" id="1245745.A0A0A2VXZ6"/>
<dbReference type="OrthoDB" id="1933717at2759"/>
<dbReference type="InterPro" id="IPR036291">
    <property type="entry name" value="NAD(P)-bd_dom_sf"/>
</dbReference>
<evidence type="ECO:0000256" key="4">
    <source>
        <dbReference type="RuleBase" id="RU000363"/>
    </source>
</evidence>
<feature type="domain" description="Ketoreductase" evidence="5">
    <location>
        <begin position="19"/>
        <end position="201"/>
    </location>
</feature>
<reference evidence="6 7" key="1">
    <citation type="submission" date="2012-10" db="EMBL/GenBank/DDBJ databases">
        <title>Genome sequencing and analysis of entomopathogenic fungi Beauveria bassiana D1-5.</title>
        <authorList>
            <person name="Li Q."/>
            <person name="Wang L."/>
            <person name="Zhang Z."/>
            <person name="Wang Q."/>
            <person name="Ren J."/>
            <person name="Wang M."/>
            <person name="Xu W."/>
            <person name="Wang J."/>
            <person name="Lu Y."/>
            <person name="Du Q."/>
            <person name="Sun Z."/>
        </authorList>
    </citation>
    <scope>NUCLEOTIDE SEQUENCE [LARGE SCALE GENOMIC DNA]</scope>
    <source>
        <strain evidence="6 7">D1-5</strain>
    </source>
</reference>
<dbReference type="AlphaFoldDB" id="A0A0A2VXZ6"/>
<evidence type="ECO:0000259" key="5">
    <source>
        <dbReference type="SMART" id="SM00822"/>
    </source>
</evidence>
<evidence type="ECO:0000313" key="7">
    <source>
        <dbReference type="Proteomes" id="UP000030106"/>
    </source>
</evidence>
<dbReference type="InterPro" id="IPR057326">
    <property type="entry name" value="KR_dom"/>
</dbReference>
<comment type="similarity">
    <text evidence="1 4">Belongs to the short-chain dehydrogenases/reductases (SDR) family.</text>
</comment>
<dbReference type="Gene3D" id="3.40.50.720">
    <property type="entry name" value="NAD(P)-binding Rossmann-like Domain"/>
    <property type="match status" value="1"/>
</dbReference>
<dbReference type="PANTHER" id="PTHR43115:SF4">
    <property type="entry name" value="DEHYDROGENASE_REDUCTASE SDR FAMILY MEMBER 11"/>
    <property type="match status" value="1"/>
</dbReference>